<dbReference type="InterPro" id="IPR007138">
    <property type="entry name" value="ABM_dom"/>
</dbReference>
<organism evidence="2 3">
    <name type="scientific">Pukyongia salina</name>
    <dbReference type="NCBI Taxonomy" id="2094025"/>
    <lineage>
        <taxon>Bacteria</taxon>
        <taxon>Pseudomonadati</taxon>
        <taxon>Bacteroidota</taxon>
        <taxon>Flavobacteriia</taxon>
        <taxon>Flavobacteriales</taxon>
        <taxon>Flavobacteriaceae</taxon>
        <taxon>Pukyongia</taxon>
    </lineage>
</organism>
<sequence>MFTRIVKMEFEAAKVAAFLSNFDSVKDKIRAFPGCNFLELYRDRTDPCIFFTYSRWENEQALEDYRKSELFKKVWTTTKSMFRSKANAWSVDTLHSLN</sequence>
<keyword evidence="3" id="KW-1185">Reference proteome</keyword>
<dbReference type="Proteomes" id="UP000238442">
    <property type="component" value="Chromosome"/>
</dbReference>
<dbReference type="Pfam" id="PF03992">
    <property type="entry name" value="ABM"/>
    <property type="match status" value="1"/>
</dbReference>
<protein>
    <submittedName>
        <fullName evidence="2">Antibiotic biosynthesis monooxygenase</fullName>
    </submittedName>
</protein>
<dbReference type="OrthoDB" id="1120859at2"/>
<dbReference type="InterPro" id="IPR050744">
    <property type="entry name" value="AI-2_Isomerase_LsrG"/>
</dbReference>
<reference evidence="2 3" key="1">
    <citation type="submission" date="2018-02" db="EMBL/GenBank/DDBJ databases">
        <title>Genomic analysis of the strain RR4-38 isolated from a seawater recirculating aquaculture system.</title>
        <authorList>
            <person name="Kim Y.-S."/>
            <person name="Jang Y.H."/>
            <person name="Kim K.-H."/>
        </authorList>
    </citation>
    <scope>NUCLEOTIDE SEQUENCE [LARGE SCALE GENOMIC DNA]</scope>
    <source>
        <strain evidence="2 3">RR4-38</strain>
    </source>
</reference>
<keyword evidence="2" id="KW-0503">Monooxygenase</keyword>
<dbReference type="PANTHER" id="PTHR33336">
    <property type="entry name" value="QUINOL MONOOXYGENASE YGIN-RELATED"/>
    <property type="match status" value="1"/>
</dbReference>
<dbReference type="PANTHER" id="PTHR33336:SF1">
    <property type="entry name" value="(4S)-4-HYDROXY-5-PHOSPHONOOXYPENTANE-2,3-DIONE ISOMERASE"/>
    <property type="match status" value="1"/>
</dbReference>
<evidence type="ECO:0000259" key="1">
    <source>
        <dbReference type="PROSITE" id="PS51725"/>
    </source>
</evidence>
<dbReference type="GO" id="GO:0005829">
    <property type="term" value="C:cytosol"/>
    <property type="evidence" value="ECO:0007669"/>
    <property type="project" value="TreeGrafter"/>
</dbReference>
<feature type="domain" description="ABM" evidence="1">
    <location>
        <begin position="2"/>
        <end position="91"/>
    </location>
</feature>
<dbReference type="GO" id="GO:0004497">
    <property type="term" value="F:monooxygenase activity"/>
    <property type="evidence" value="ECO:0007669"/>
    <property type="project" value="UniProtKB-KW"/>
</dbReference>
<dbReference type="PROSITE" id="PS51725">
    <property type="entry name" value="ABM"/>
    <property type="match status" value="1"/>
</dbReference>
<dbReference type="KEGG" id="aue:C5O00_11840"/>
<accession>A0A2S0HYV3</accession>
<evidence type="ECO:0000313" key="3">
    <source>
        <dbReference type="Proteomes" id="UP000238442"/>
    </source>
</evidence>
<gene>
    <name evidence="2" type="ORF">C5O00_11840</name>
</gene>
<dbReference type="SUPFAM" id="SSF54909">
    <property type="entry name" value="Dimeric alpha+beta barrel"/>
    <property type="match status" value="1"/>
</dbReference>
<dbReference type="EMBL" id="CP027062">
    <property type="protein sequence ID" value="AVI51822.1"/>
    <property type="molecule type" value="Genomic_DNA"/>
</dbReference>
<dbReference type="RefSeq" id="WP_105217062.1">
    <property type="nucleotide sequence ID" value="NZ_CP027062.1"/>
</dbReference>
<dbReference type="InterPro" id="IPR011008">
    <property type="entry name" value="Dimeric_a/b-barrel"/>
</dbReference>
<name>A0A2S0HYV3_9FLAO</name>
<keyword evidence="2" id="KW-0560">Oxidoreductase</keyword>
<dbReference type="Gene3D" id="3.30.70.100">
    <property type="match status" value="1"/>
</dbReference>
<proteinExistence type="predicted"/>
<evidence type="ECO:0000313" key="2">
    <source>
        <dbReference type="EMBL" id="AVI51822.1"/>
    </source>
</evidence>
<dbReference type="AlphaFoldDB" id="A0A2S0HYV3"/>